<dbReference type="EMBL" id="JAUDZG010000001">
    <property type="protein sequence ID" value="KAK3310304.1"/>
    <property type="molecule type" value="Genomic_DNA"/>
</dbReference>
<keyword evidence="2" id="KW-1133">Transmembrane helix</keyword>
<protein>
    <submittedName>
        <fullName evidence="3">Uncharacterized protein</fullName>
    </submittedName>
</protein>
<feature type="compositionally biased region" description="Low complexity" evidence="1">
    <location>
        <begin position="187"/>
        <end position="210"/>
    </location>
</feature>
<feature type="region of interest" description="Disordered" evidence="1">
    <location>
        <begin position="298"/>
        <end position="369"/>
    </location>
</feature>
<evidence type="ECO:0000313" key="4">
    <source>
        <dbReference type="Proteomes" id="UP001273166"/>
    </source>
</evidence>
<reference evidence="3" key="2">
    <citation type="submission" date="2023-06" db="EMBL/GenBank/DDBJ databases">
        <authorList>
            <consortium name="Lawrence Berkeley National Laboratory"/>
            <person name="Mondo S.J."/>
            <person name="Hensen N."/>
            <person name="Bonometti L."/>
            <person name="Westerberg I."/>
            <person name="Brannstrom I.O."/>
            <person name="Guillou S."/>
            <person name="Cros-Aarteil S."/>
            <person name="Calhoun S."/>
            <person name="Haridas S."/>
            <person name="Kuo A."/>
            <person name="Pangilinan J."/>
            <person name="Riley R."/>
            <person name="Labutti K."/>
            <person name="Andreopoulos B."/>
            <person name="Lipzen A."/>
            <person name="Chen C."/>
            <person name="Yanf M."/>
            <person name="Daum C."/>
            <person name="Ng V."/>
            <person name="Clum A."/>
            <person name="Steindorff A."/>
            <person name="Ohm R."/>
            <person name="Martin F."/>
            <person name="Silar P."/>
            <person name="Natvig D."/>
            <person name="Lalanne C."/>
            <person name="Gautier V."/>
            <person name="Ament-Velasquez S.L."/>
            <person name="Kruys A."/>
            <person name="Hutchinson M.I."/>
            <person name="Powell A.J."/>
            <person name="Barry K."/>
            <person name="Miller A.N."/>
            <person name="Grigoriev I.V."/>
            <person name="Debuchy R."/>
            <person name="Gladieux P."/>
            <person name="Thoren M.H."/>
            <person name="Johannesson H."/>
        </authorList>
    </citation>
    <scope>NUCLEOTIDE SEQUENCE</scope>
    <source>
        <strain evidence="3">CBS 333.67</strain>
    </source>
</reference>
<evidence type="ECO:0000256" key="2">
    <source>
        <dbReference type="SAM" id="Phobius"/>
    </source>
</evidence>
<name>A0AAJ0H2F4_9PEZI</name>
<sequence length="450" mass="47818">MLSNFKRSRLFARRPSLVPGRSLTTLQPCIGKGCRSLNVLPPVSVQRLLPPDNTRTTGSTKIIRLQDFRRFRSFEQWVVTHRTRGWARLEGCAAMDSTETAIDTTSRVCETQSGYIWYICTWKHPYYSGCCRVDPCKQDPIGCPIGWPASARGHPVATTDSASTSRPRTTSRTSPIRTTPGLTRTETAAASSSPSPSSTPTPGAGAGTTATISSTSTAVNANNSSSGITLSVGALVGIVVACAAVAVIAALSTCMWWWGRCRQRRDSIAPSLLVVSGPVKEPNPSALEPVFDSSVAHSMPRGVSDPASGMAPCSSQHHGNTQGTSNPSHWGPMVVVVKEDSMMSSPPARGLHLSNPSSDAHSSHASSLAPGNSWGVGVSLASSPSELGSAVVRREMEGGQATQSEAVEIDSRPIVNEAVESPRATLSSTQRERDTGTYANSWTRFQNLQL</sequence>
<keyword evidence="2" id="KW-0812">Transmembrane</keyword>
<accession>A0AAJ0H2F4</accession>
<organism evidence="3 4">
    <name type="scientific">Chaetomium strumarium</name>
    <dbReference type="NCBI Taxonomy" id="1170767"/>
    <lineage>
        <taxon>Eukaryota</taxon>
        <taxon>Fungi</taxon>
        <taxon>Dikarya</taxon>
        <taxon>Ascomycota</taxon>
        <taxon>Pezizomycotina</taxon>
        <taxon>Sordariomycetes</taxon>
        <taxon>Sordariomycetidae</taxon>
        <taxon>Sordariales</taxon>
        <taxon>Chaetomiaceae</taxon>
        <taxon>Chaetomium</taxon>
    </lineage>
</organism>
<feature type="region of interest" description="Disordered" evidence="1">
    <location>
        <begin position="396"/>
        <end position="435"/>
    </location>
</feature>
<gene>
    <name evidence="3" type="ORF">B0T15DRAFT_32538</name>
</gene>
<keyword evidence="4" id="KW-1185">Reference proteome</keyword>
<feature type="region of interest" description="Disordered" evidence="1">
    <location>
        <begin position="152"/>
        <end position="210"/>
    </location>
</feature>
<dbReference type="AlphaFoldDB" id="A0AAJ0H2F4"/>
<feature type="compositionally biased region" description="Low complexity" evidence="1">
    <location>
        <begin position="158"/>
        <end position="180"/>
    </location>
</feature>
<comment type="caution">
    <text evidence="3">The sequence shown here is derived from an EMBL/GenBank/DDBJ whole genome shotgun (WGS) entry which is preliminary data.</text>
</comment>
<feature type="transmembrane region" description="Helical" evidence="2">
    <location>
        <begin position="232"/>
        <end position="258"/>
    </location>
</feature>
<keyword evidence="2" id="KW-0472">Membrane</keyword>
<dbReference type="GeneID" id="87882931"/>
<feature type="compositionally biased region" description="Low complexity" evidence="1">
    <location>
        <begin position="352"/>
        <end position="369"/>
    </location>
</feature>
<dbReference type="Proteomes" id="UP001273166">
    <property type="component" value="Unassembled WGS sequence"/>
</dbReference>
<reference evidence="3" key="1">
    <citation type="journal article" date="2023" name="Mol. Phylogenet. Evol.">
        <title>Genome-scale phylogeny and comparative genomics of the fungal order Sordariales.</title>
        <authorList>
            <person name="Hensen N."/>
            <person name="Bonometti L."/>
            <person name="Westerberg I."/>
            <person name="Brannstrom I.O."/>
            <person name="Guillou S."/>
            <person name="Cros-Aarteil S."/>
            <person name="Calhoun S."/>
            <person name="Haridas S."/>
            <person name="Kuo A."/>
            <person name="Mondo S."/>
            <person name="Pangilinan J."/>
            <person name="Riley R."/>
            <person name="LaButti K."/>
            <person name="Andreopoulos B."/>
            <person name="Lipzen A."/>
            <person name="Chen C."/>
            <person name="Yan M."/>
            <person name="Daum C."/>
            <person name="Ng V."/>
            <person name="Clum A."/>
            <person name="Steindorff A."/>
            <person name="Ohm R.A."/>
            <person name="Martin F."/>
            <person name="Silar P."/>
            <person name="Natvig D.O."/>
            <person name="Lalanne C."/>
            <person name="Gautier V."/>
            <person name="Ament-Velasquez S.L."/>
            <person name="Kruys A."/>
            <person name="Hutchinson M.I."/>
            <person name="Powell A.J."/>
            <person name="Barry K."/>
            <person name="Miller A.N."/>
            <person name="Grigoriev I.V."/>
            <person name="Debuchy R."/>
            <person name="Gladieux P."/>
            <person name="Hiltunen Thoren M."/>
            <person name="Johannesson H."/>
        </authorList>
    </citation>
    <scope>NUCLEOTIDE SEQUENCE</scope>
    <source>
        <strain evidence="3">CBS 333.67</strain>
    </source>
</reference>
<proteinExistence type="predicted"/>
<evidence type="ECO:0000256" key="1">
    <source>
        <dbReference type="SAM" id="MobiDB-lite"/>
    </source>
</evidence>
<feature type="compositionally biased region" description="Polar residues" evidence="1">
    <location>
        <begin position="313"/>
        <end position="328"/>
    </location>
</feature>
<evidence type="ECO:0000313" key="3">
    <source>
        <dbReference type="EMBL" id="KAK3310304.1"/>
    </source>
</evidence>
<dbReference type="RefSeq" id="XP_062726084.1">
    <property type="nucleotide sequence ID" value="XM_062864102.1"/>
</dbReference>